<name>A0A369J244_HYPMA</name>
<dbReference type="OrthoDB" id="3013185at2759"/>
<evidence type="ECO:0000256" key="1">
    <source>
        <dbReference type="SAM" id="MobiDB-lite"/>
    </source>
</evidence>
<feature type="non-terminal residue" evidence="2">
    <location>
        <position position="185"/>
    </location>
</feature>
<evidence type="ECO:0000313" key="2">
    <source>
        <dbReference type="EMBL" id="RDB16069.1"/>
    </source>
</evidence>
<organism evidence="2 3">
    <name type="scientific">Hypsizygus marmoreus</name>
    <name type="common">White beech mushroom</name>
    <name type="synonym">Agaricus marmoreus</name>
    <dbReference type="NCBI Taxonomy" id="39966"/>
    <lineage>
        <taxon>Eukaryota</taxon>
        <taxon>Fungi</taxon>
        <taxon>Dikarya</taxon>
        <taxon>Basidiomycota</taxon>
        <taxon>Agaricomycotina</taxon>
        <taxon>Agaricomycetes</taxon>
        <taxon>Agaricomycetidae</taxon>
        <taxon>Agaricales</taxon>
        <taxon>Tricholomatineae</taxon>
        <taxon>Lyophyllaceae</taxon>
        <taxon>Hypsizygus</taxon>
    </lineage>
</organism>
<gene>
    <name evidence="2" type="ORF">Hypma_003459</name>
</gene>
<evidence type="ECO:0000313" key="3">
    <source>
        <dbReference type="Proteomes" id="UP000076154"/>
    </source>
</evidence>
<comment type="caution">
    <text evidence="2">The sequence shown here is derived from an EMBL/GenBank/DDBJ whole genome shotgun (WGS) entry which is preliminary data.</text>
</comment>
<feature type="region of interest" description="Disordered" evidence="1">
    <location>
        <begin position="1"/>
        <end position="31"/>
    </location>
</feature>
<sequence length="185" mass="21575">MLRSLMSLDDDEPEEVDNNDKPIVGSDQEGDSLAGHHCIKVSDLILTKKESMKDLLTIFSELVTVKFKKGETGKLIKEHWYTICKDNHKFMRSKGMDQAFHRGSNPSCHAHIHLHYNVYKERCQKKNLQINHHCISQLIWKQMEEEKRNPKAKKQMMLDAMLKEVKSPQKFIKKGVLRSDGFKKK</sequence>
<protein>
    <submittedName>
        <fullName evidence="2">Uncharacterized protein</fullName>
    </submittedName>
</protein>
<reference evidence="2" key="1">
    <citation type="submission" date="2018-04" db="EMBL/GenBank/DDBJ databases">
        <title>Whole genome sequencing of Hypsizygus marmoreus.</title>
        <authorList>
            <person name="Choi I.-G."/>
            <person name="Min B."/>
            <person name="Kim J.-G."/>
            <person name="Kim S."/>
            <person name="Oh Y.-L."/>
            <person name="Kong W.-S."/>
            <person name="Park H."/>
            <person name="Jeong J."/>
            <person name="Song E.-S."/>
        </authorList>
    </citation>
    <scope>NUCLEOTIDE SEQUENCE [LARGE SCALE GENOMIC DNA]</scope>
    <source>
        <strain evidence="2">51987-8</strain>
    </source>
</reference>
<dbReference type="AlphaFoldDB" id="A0A369J244"/>
<dbReference type="EMBL" id="LUEZ02000136">
    <property type="protein sequence ID" value="RDB16069.1"/>
    <property type="molecule type" value="Genomic_DNA"/>
</dbReference>
<keyword evidence="3" id="KW-1185">Reference proteome</keyword>
<feature type="compositionally biased region" description="Acidic residues" evidence="1">
    <location>
        <begin position="8"/>
        <end position="17"/>
    </location>
</feature>
<dbReference type="InParanoid" id="A0A369J244"/>
<accession>A0A369J244</accession>
<proteinExistence type="predicted"/>
<dbReference type="Proteomes" id="UP000076154">
    <property type="component" value="Unassembled WGS sequence"/>
</dbReference>